<reference evidence="3" key="1">
    <citation type="submission" date="2024-06" db="EMBL/GenBank/DDBJ databases">
        <authorList>
            <consortium name="consrtm"/>
            <person name="Uemura M."/>
            <person name="Terahara T."/>
        </authorList>
    </citation>
    <scope>NUCLEOTIDE SEQUENCE</scope>
    <source>
        <strain evidence="3">KM77-8</strain>
    </source>
</reference>
<reference evidence="3" key="2">
    <citation type="submission" date="2024-07" db="EMBL/GenBank/DDBJ databases">
        <title>Streptomyces haneummycinica sp. nov., a new antibiotic-producing actinobacterium isolated from marine sediment.</title>
        <authorList>
            <person name="Uemura M."/>
            <person name="Hamada M."/>
            <person name="Hirano S."/>
            <person name="Kobayashi K."/>
            <person name="Ohshiro T."/>
            <person name="Kobayashi T."/>
            <person name="Terahara T."/>
        </authorList>
    </citation>
    <scope>NUCLEOTIDE SEQUENCE</scope>
    <source>
        <strain evidence="3">KM77-8</strain>
    </source>
</reference>
<name>A0AAT9HGQ1_9ACTN</name>
<dbReference type="AlphaFoldDB" id="A0AAT9HGQ1"/>
<protein>
    <submittedName>
        <fullName evidence="3">Uncharacterized protein</fullName>
    </submittedName>
</protein>
<keyword evidence="2" id="KW-0812">Transmembrane</keyword>
<organism evidence="3">
    <name type="scientific">Streptomyces haneummycinicus</name>
    <dbReference type="NCBI Taxonomy" id="3074435"/>
    <lineage>
        <taxon>Bacteria</taxon>
        <taxon>Bacillati</taxon>
        <taxon>Actinomycetota</taxon>
        <taxon>Actinomycetes</taxon>
        <taxon>Kitasatosporales</taxon>
        <taxon>Streptomycetaceae</taxon>
        <taxon>Streptomyces</taxon>
    </lineage>
</organism>
<gene>
    <name evidence="3" type="ORF">SHKM778_28840</name>
</gene>
<feature type="region of interest" description="Disordered" evidence="1">
    <location>
        <begin position="42"/>
        <end position="83"/>
    </location>
</feature>
<sequence>MEIVYVGSKSNNETALGCSVFAVIGAVSLILAIMTQCSGDDGNSDAASTIKPTASATASSPKPVSPSPEKSFTQEPEKTVTPKPKKVTMTLAVIANTPGTFEQFKEFVAKHGTAKQKKAVKHLDGWRGYERKLFYPVLEASSDYPTINYEAIDGGDTAELDKMMDLEKQSQYIAEAFAAWWNIDEEATLQVYDRGGEHTAGTACIRPDSVKHEGSCL</sequence>
<evidence type="ECO:0000256" key="1">
    <source>
        <dbReference type="SAM" id="MobiDB-lite"/>
    </source>
</evidence>
<evidence type="ECO:0000256" key="2">
    <source>
        <dbReference type="SAM" id="Phobius"/>
    </source>
</evidence>
<dbReference type="EMBL" id="AP035768">
    <property type="protein sequence ID" value="BFO16496.1"/>
    <property type="molecule type" value="Genomic_DNA"/>
</dbReference>
<feature type="transmembrane region" description="Helical" evidence="2">
    <location>
        <begin position="14"/>
        <end position="34"/>
    </location>
</feature>
<keyword evidence="2" id="KW-1133">Transmembrane helix</keyword>
<keyword evidence="2" id="KW-0472">Membrane</keyword>
<accession>A0AAT9HGQ1</accession>
<evidence type="ECO:0000313" key="3">
    <source>
        <dbReference type="EMBL" id="BFO16496.1"/>
    </source>
</evidence>
<feature type="compositionally biased region" description="Low complexity" evidence="1">
    <location>
        <begin position="46"/>
        <end position="71"/>
    </location>
</feature>
<proteinExistence type="predicted"/>